<dbReference type="PANTHER" id="PTHR30204">
    <property type="entry name" value="REDOX-CYCLING DRUG-SENSING TRANSCRIPTIONAL ACTIVATOR SOXR"/>
    <property type="match status" value="1"/>
</dbReference>
<keyword evidence="1" id="KW-0805">Transcription regulation</keyword>
<gene>
    <name evidence="5" type="ORF">H1W37_11260</name>
</gene>
<dbReference type="PRINTS" id="PR00040">
    <property type="entry name" value="HTHMERR"/>
</dbReference>
<evidence type="ECO:0000256" key="3">
    <source>
        <dbReference type="ARBA" id="ARBA00023163"/>
    </source>
</evidence>
<evidence type="ECO:0000313" key="5">
    <source>
        <dbReference type="EMBL" id="MBA4612234.1"/>
    </source>
</evidence>
<evidence type="ECO:0000313" key="6">
    <source>
        <dbReference type="Proteomes" id="UP000559404"/>
    </source>
</evidence>
<dbReference type="EMBL" id="JACEON010000009">
    <property type="protein sequence ID" value="MBA4612234.1"/>
    <property type="molecule type" value="Genomic_DNA"/>
</dbReference>
<keyword evidence="6" id="KW-1185">Reference proteome</keyword>
<reference evidence="5 6" key="1">
    <citation type="submission" date="2020-07" db="EMBL/GenBank/DDBJ databases">
        <authorList>
            <person name="Li M."/>
        </authorList>
    </citation>
    <scope>NUCLEOTIDE SEQUENCE [LARGE SCALE GENOMIC DNA]</scope>
    <source>
        <strain evidence="5 6">DSM 23284</strain>
    </source>
</reference>
<dbReference type="SUPFAM" id="SSF46955">
    <property type="entry name" value="Putative DNA-binding domain"/>
    <property type="match status" value="1"/>
</dbReference>
<evidence type="ECO:0000259" key="4">
    <source>
        <dbReference type="PROSITE" id="PS50937"/>
    </source>
</evidence>
<evidence type="ECO:0000256" key="1">
    <source>
        <dbReference type="ARBA" id="ARBA00023015"/>
    </source>
</evidence>
<evidence type="ECO:0000256" key="2">
    <source>
        <dbReference type="ARBA" id="ARBA00023125"/>
    </source>
</evidence>
<accession>A0A838XYY8</accession>
<dbReference type="RefSeq" id="WP_181760429.1">
    <property type="nucleotide sequence ID" value="NZ_BMCR01000003.1"/>
</dbReference>
<keyword evidence="2" id="KW-0238">DNA-binding</keyword>
<dbReference type="Pfam" id="PF09278">
    <property type="entry name" value="MerR-DNA-bind"/>
    <property type="match status" value="1"/>
</dbReference>
<dbReference type="SMART" id="SM00422">
    <property type="entry name" value="HTH_MERR"/>
    <property type="match status" value="1"/>
</dbReference>
<protein>
    <submittedName>
        <fullName evidence="5">Helix-turn-helix domain-containing protein</fullName>
    </submittedName>
</protein>
<dbReference type="PROSITE" id="PS50937">
    <property type="entry name" value="HTH_MERR_2"/>
    <property type="match status" value="1"/>
</dbReference>
<dbReference type="Proteomes" id="UP000559404">
    <property type="component" value="Unassembled WGS sequence"/>
</dbReference>
<dbReference type="InterPro" id="IPR047057">
    <property type="entry name" value="MerR_fam"/>
</dbReference>
<dbReference type="PANTHER" id="PTHR30204:SF92">
    <property type="entry name" value="HTH-TYPE TRANSCRIPTIONAL REGULATOR ZNTR"/>
    <property type="match status" value="1"/>
</dbReference>
<dbReference type="Pfam" id="PF00376">
    <property type="entry name" value="MerR"/>
    <property type="match status" value="1"/>
</dbReference>
<dbReference type="InterPro" id="IPR000551">
    <property type="entry name" value="MerR-type_HTH_dom"/>
</dbReference>
<dbReference type="PROSITE" id="PS00552">
    <property type="entry name" value="HTH_MERR_1"/>
    <property type="match status" value="1"/>
</dbReference>
<dbReference type="GO" id="GO:0003677">
    <property type="term" value="F:DNA binding"/>
    <property type="evidence" value="ECO:0007669"/>
    <property type="project" value="UniProtKB-KW"/>
</dbReference>
<dbReference type="InterPro" id="IPR009061">
    <property type="entry name" value="DNA-bd_dom_put_sf"/>
</dbReference>
<sequence>MLTIGELARATGVKVPTIRYYEKLGLIAEPTRSEGNQRRYAGPARERLSFIRHARDLGLSLDAIRELLHLSENPDMPCAEAHVIAGAHLAATRARIAQLQRLEAELARITSGCDTSTIGDCHVIHALADHGLCGGDH</sequence>
<proteinExistence type="predicted"/>
<organism evidence="5 6">
    <name type="scientific">Stappia taiwanensis</name>
    <dbReference type="NCBI Taxonomy" id="992267"/>
    <lineage>
        <taxon>Bacteria</taxon>
        <taxon>Pseudomonadati</taxon>
        <taxon>Pseudomonadota</taxon>
        <taxon>Alphaproteobacteria</taxon>
        <taxon>Hyphomicrobiales</taxon>
        <taxon>Stappiaceae</taxon>
        <taxon>Stappia</taxon>
    </lineage>
</organism>
<feature type="domain" description="HTH merR-type" evidence="4">
    <location>
        <begin position="1"/>
        <end position="70"/>
    </location>
</feature>
<keyword evidence="3" id="KW-0804">Transcription</keyword>
<dbReference type="CDD" id="cd04785">
    <property type="entry name" value="HTH_CadR-PbrR-like"/>
    <property type="match status" value="1"/>
</dbReference>
<dbReference type="Gene3D" id="1.10.1660.10">
    <property type="match status" value="1"/>
</dbReference>
<comment type="caution">
    <text evidence="5">The sequence shown here is derived from an EMBL/GenBank/DDBJ whole genome shotgun (WGS) entry which is preliminary data.</text>
</comment>
<name>A0A838XYY8_9HYPH</name>
<reference evidence="5 6" key="2">
    <citation type="submission" date="2020-08" db="EMBL/GenBank/DDBJ databases">
        <title>Stappia taiwanensis sp. nov., isolated from a coastal thermal spring.</title>
        <authorList>
            <person name="Kampfer P."/>
        </authorList>
    </citation>
    <scope>NUCLEOTIDE SEQUENCE [LARGE SCALE GENOMIC DNA]</scope>
    <source>
        <strain evidence="5 6">DSM 23284</strain>
    </source>
</reference>
<dbReference type="InterPro" id="IPR015358">
    <property type="entry name" value="Tscrpt_reg_MerR_DNA-bd"/>
</dbReference>
<dbReference type="GO" id="GO:0003700">
    <property type="term" value="F:DNA-binding transcription factor activity"/>
    <property type="evidence" value="ECO:0007669"/>
    <property type="project" value="InterPro"/>
</dbReference>
<dbReference type="AlphaFoldDB" id="A0A838XYY8"/>